<keyword evidence="1 2" id="KW-0732">Signal</keyword>
<dbReference type="Gene3D" id="2.40.160.20">
    <property type="match status" value="1"/>
</dbReference>
<dbReference type="EMBL" id="CP060412">
    <property type="protein sequence ID" value="QNK00514.1"/>
    <property type="molecule type" value="Genomic_DNA"/>
</dbReference>
<dbReference type="RefSeq" id="WP_187055987.1">
    <property type="nucleotide sequence ID" value="NZ_CP060412.1"/>
</dbReference>
<evidence type="ECO:0000313" key="5">
    <source>
        <dbReference type="Proteomes" id="UP000515873"/>
    </source>
</evidence>
<evidence type="ECO:0000256" key="2">
    <source>
        <dbReference type="SAM" id="SignalP"/>
    </source>
</evidence>
<gene>
    <name evidence="4" type="ORF">H8F01_15615</name>
</gene>
<organism evidence="4 5">
    <name type="scientific">Dyella telluris</name>
    <dbReference type="NCBI Taxonomy" id="2763498"/>
    <lineage>
        <taxon>Bacteria</taxon>
        <taxon>Pseudomonadati</taxon>
        <taxon>Pseudomonadota</taxon>
        <taxon>Gammaproteobacteria</taxon>
        <taxon>Lysobacterales</taxon>
        <taxon>Rhodanobacteraceae</taxon>
        <taxon>Dyella</taxon>
    </lineage>
</organism>
<proteinExistence type="predicted"/>
<feature type="chain" id="PRO_5028886193" evidence="2">
    <location>
        <begin position="21"/>
        <end position="214"/>
    </location>
</feature>
<dbReference type="KEGG" id="dtl:H8F01_15615"/>
<accession>A0A7G8Q156</accession>
<keyword evidence="5" id="KW-1185">Reference proteome</keyword>
<feature type="signal peptide" evidence="2">
    <location>
        <begin position="1"/>
        <end position="20"/>
    </location>
</feature>
<dbReference type="Proteomes" id="UP000515873">
    <property type="component" value="Chromosome"/>
</dbReference>
<evidence type="ECO:0000313" key="4">
    <source>
        <dbReference type="EMBL" id="QNK00514.1"/>
    </source>
</evidence>
<dbReference type="AlphaFoldDB" id="A0A7G8Q156"/>
<dbReference type="Pfam" id="PF13505">
    <property type="entry name" value="OMP_b-brl"/>
    <property type="match status" value="1"/>
</dbReference>
<dbReference type="InterPro" id="IPR027385">
    <property type="entry name" value="Beta-barrel_OMP"/>
</dbReference>
<evidence type="ECO:0000259" key="3">
    <source>
        <dbReference type="Pfam" id="PF13505"/>
    </source>
</evidence>
<dbReference type="InterPro" id="IPR011250">
    <property type="entry name" value="OMP/PagP_B-barrel"/>
</dbReference>
<reference evidence="4 5" key="1">
    <citation type="submission" date="2020-08" db="EMBL/GenBank/DDBJ databases">
        <title>Dyella sp. G9 isolated from forest soil.</title>
        <authorList>
            <person name="Fu J."/>
            <person name="Qiu L."/>
        </authorList>
    </citation>
    <scope>NUCLEOTIDE SEQUENCE [LARGE SCALE GENOMIC DNA]</scope>
    <source>
        <strain evidence="4 5">G9</strain>
    </source>
</reference>
<evidence type="ECO:0000256" key="1">
    <source>
        <dbReference type="ARBA" id="ARBA00022729"/>
    </source>
</evidence>
<dbReference type="SUPFAM" id="SSF56925">
    <property type="entry name" value="OMPA-like"/>
    <property type="match status" value="1"/>
</dbReference>
<name>A0A7G8Q156_9GAMM</name>
<protein>
    <submittedName>
        <fullName evidence="4">Porin family protein</fullName>
    </submittedName>
</protein>
<sequence>MKKLISIVALSAALVSPLTAALASDQNDGGFFVRGTAGQSDYRVSSQFFSSNTNFGWSLGGGYRWATSSGNWGIDAGYVDLGEAKLNNNYVDYESGLGLSTRGKLATHGWSLGGNYLYQFNDNWNFQARTGLLFSKTRATVTLSGDALGFTTDPLRASSNDTSWYGGIGVGYDFNRNLGVALTYDYYQIGSYKYSQRSDSMHASMLSVAAEYRF</sequence>
<feature type="domain" description="Outer membrane protein beta-barrel" evidence="3">
    <location>
        <begin position="12"/>
        <end position="214"/>
    </location>
</feature>